<dbReference type="Proteomes" id="UP000572377">
    <property type="component" value="Unassembled WGS sequence"/>
</dbReference>
<dbReference type="Gene3D" id="1.20.200.10">
    <property type="entry name" value="Fumarase/aspartase (Central domain)"/>
    <property type="match status" value="1"/>
</dbReference>
<reference evidence="4 5" key="1">
    <citation type="submission" date="2020-05" db="EMBL/GenBank/DDBJ databases">
        <title>Gimesia benthica sp. nov., a novel planctomycete isolated from a deep-sea water sample of the Northwest Indian Ocean.</title>
        <authorList>
            <person name="Wang J."/>
            <person name="Ruan C."/>
            <person name="Song L."/>
            <person name="Zhu Y."/>
            <person name="Li A."/>
            <person name="Zheng X."/>
            <person name="Wang L."/>
            <person name="Lu Z."/>
            <person name="Huang Y."/>
            <person name="Du W."/>
            <person name="Zhou Y."/>
            <person name="Huang L."/>
            <person name="Dai X."/>
        </authorList>
    </citation>
    <scope>NUCLEOTIDE SEQUENCE [LARGE SCALE GENOMIC DNA]</scope>
    <source>
        <strain evidence="4 5">YYQ-30</strain>
    </source>
</reference>
<comment type="similarity">
    <text evidence="1">Belongs to the class-II fumarase/aspartase family.</text>
</comment>
<name>A0A849KYZ4_9RHOB</name>
<sequence length="442" mass="46191">MAVSPFDSPLWSGLYADPELGRLFGDSAEIRAMLMVEGALARVQGDLGLIPQDAAKAIQRGALEVAIDPAALSAGTARAGVPVGALVEAFRKALPDPSVGAWVHWGTTTQDIMDTALVLRLRRVLEIMDARLVTLIAHLADRAEEHRNTPMAARTRHQNATPTTLGAKIAAWGMPLIRHRARLAELRPRLLVVSLGGASGTLSAMQGQGQAVAEGLARALDLGAPEIPWHSTRDGITELAGWAALVTGSLGKMGADLLELGATDLAEVSAGAGGGSSTMPHKRNPVGAETLVQLATANAHAVGAMHSAMLHAQERDGAAWGLEWLTLPQMLCAAGRALSVGADLAATMQADVAAMRRAFDGHQGVMFAESCTFALSAHMPRTDAAALVMAACATALRDNRPLRAVLCDMTDAPVDWAHAFDPLAQAGEAPAFADRFVRAARA</sequence>
<dbReference type="SUPFAM" id="SSF48557">
    <property type="entry name" value="L-aspartase-like"/>
    <property type="match status" value="1"/>
</dbReference>
<dbReference type="PANTHER" id="PTHR43172:SF2">
    <property type="entry name" value="ADENYLOSUCCINATE LYASE C-TERMINAL DOMAIN-CONTAINING PROTEIN"/>
    <property type="match status" value="1"/>
</dbReference>
<dbReference type="AlphaFoldDB" id="A0A849KYZ4"/>
<accession>A0A849KYZ4</accession>
<comment type="caution">
    <text evidence="4">The sequence shown here is derived from an EMBL/GenBank/DDBJ whole genome shotgun (WGS) entry which is preliminary data.</text>
</comment>
<dbReference type="GO" id="GO:0047472">
    <property type="term" value="F:3-carboxy-cis,cis-muconate cycloisomerase activity"/>
    <property type="evidence" value="ECO:0007669"/>
    <property type="project" value="UniProtKB-UniRule"/>
</dbReference>
<organism evidence="4 5">
    <name type="scientific">Halovulum dunhuangense</name>
    <dbReference type="NCBI Taxonomy" id="1505036"/>
    <lineage>
        <taxon>Bacteria</taxon>
        <taxon>Pseudomonadati</taxon>
        <taxon>Pseudomonadota</taxon>
        <taxon>Alphaproteobacteria</taxon>
        <taxon>Rhodobacterales</taxon>
        <taxon>Paracoccaceae</taxon>
        <taxon>Halovulum</taxon>
    </lineage>
</organism>
<dbReference type="GO" id="GO:0016829">
    <property type="term" value="F:lyase activity"/>
    <property type="evidence" value="ECO:0007669"/>
    <property type="project" value="UniProtKB-ARBA"/>
</dbReference>
<dbReference type="InterPro" id="IPR020557">
    <property type="entry name" value="Fumarate_lyase_CS"/>
</dbReference>
<evidence type="ECO:0000256" key="2">
    <source>
        <dbReference type="NCBIfam" id="TIGR02426"/>
    </source>
</evidence>
<dbReference type="NCBIfam" id="TIGR02426">
    <property type="entry name" value="protocat_pcaB"/>
    <property type="match status" value="1"/>
</dbReference>
<evidence type="ECO:0000313" key="5">
    <source>
        <dbReference type="Proteomes" id="UP000572377"/>
    </source>
</evidence>
<dbReference type="InterPro" id="IPR008948">
    <property type="entry name" value="L-Aspartase-like"/>
</dbReference>
<evidence type="ECO:0000313" key="4">
    <source>
        <dbReference type="EMBL" id="NNU79596.1"/>
    </source>
</evidence>
<dbReference type="Gene3D" id="1.10.40.30">
    <property type="entry name" value="Fumarase/aspartase (C-terminal domain)"/>
    <property type="match status" value="1"/>
</dbReference>
<feature type="domain" description="Adenylosuccinate lyase C-terminal" evidence="3">
    <location>
        <begin position="363"/>
        <end position="437"/>
    </location>
</feature>
<dbReference type="PRINTS" id="PR00145">
    <property type="entry name" value="ARGSUCLYASE"/>
</dbReference>
<dbReference type="GO" id="GO:0019619">
    <property type="term" value="P:3,4-dihydroxybenzoate catabolic process"/>
    <property type="evidence" value="ECO:0007669"/>
    <property type="project" value="InterPro"/>
</dbReference>
<evidence type="ECO:0000259" key="3">
    <source>
        <dbReference type="SMART" id="SM00998"/>
    </source>
</evidence>
<dbReference type="SMART" id="SM00998">
    <property type="entry name" value="ADSL_C"/>
    <property type="match status" value="1"/>
</dbReference>
<dbReference type="RefSeq" id="WP_171322714.1">
    <property type="nucleotide sequence ID" value="NZ_JABFBC010000001.1"/>
</dbReference>
<gene>
    <name evidence="4" type="primary">pcaB</name>
    <name evidence="4" type="ORF">HMH01_04000</name>
</gene>
<dbReference type="InterPro" id="IPR012789">
    <property type="entry name" value="Protocat_PcaB-like"/>
</dbReference>
<dbReference type="EC" id="5.5.1.2" evidence="2"/>
<proteinExistence type="inferred from homology"/>
<dbReference type="InterPro" id="IPR000362">
    <property type="entry name" value="Fumarate_lyase_fam"/>
</dbReference>
<dbReference type="EMBL" id="JABFBC010000001">
    <property type="protein sequence ID" value="NNU79596.1"/>
    <property type="molecule type" value="Genomic_DNA"/>
</dbReference>
<dbReference type="InterPro" id="IPR022761">
    <property type="entry name" value="Fumarate_lyase_N"/>
</dbReference>
<dbReference type="PANTHER" id="PTHR43172">
    <property type="entry name" value="ADENYLOSUCCINATE LYASE"/>
    <property type="match status" value="1"/>
</dbReference>
<keyword evidence="4" id="KW-0413">Isomerase</keyword>
<keyword evidence="5" id="KW-1185">Reference proteome</keyword>
<dbReference type="PRINTS" id="PR00149">
    <property type="entry name" value="FUMRATELYASE"/>
</dbReference>
<evidence type="ECO:0000256" key="1">
    <source>
        <dbReference type="ARBA" id="ARBA00034772"/>
    </source>
</evidence>
<dbReference type="Pfam" id="PF00206">
    <property type="entry name" value="Lyase_1"/>
    <property type="match status" value="1"/>
</dbReference>
<protein>
    <recommendedName>
        <fullName evidence="2">3-carboxy-cis,cis-muconate cycloisomerase</fullName>
        <ecNumber evidence="2">5.5.1.2</ecNumber>
    </recommendedName>
</protein>
<dbReference type="CDD" id="cd01597">
    <property type="entry name" value="pCLME"/>
    <property type="match status" value="1"/>
</dbReference>
<dbReference type="InterPro" id="IPR019468">
    <property type="entry name" value="AdenyloSucc_lyase_C"/>
</dbReference>
<dbReference type="PROSITE" id="PS00163">
    <property type="entry name" value="FUMARATE_LYASES"/>
    <property type="match status" value="1"/>
</dbReference>